<evidence type="ECO:0000256" key="3">
    <source>
        <dbReference type="ARBA" id="ARBA00022989"/>
    </source>
</evidence>
<evidence type="ECO:0000256" key="1">
    <source>
        <dbReference type="ARBA" id="ARBA00004141"/>
    </source>
</evidence>
<dbReference type="Proteomes" id="UP000256326">
    <property type="component" value="Unassembled WGS sequence"/>
</dbReference>
<organism evidence="7 8">
    <name type="scientific">Epilithonimonas hispanica</name>
    <dbReference type="NCBI Taxonomy" id="358687"/>
    <lineage>
        <taxon>Bacteria</taxon>
        <taxon>Pseudomonadati</taxon>
        <taxon>Bacteroidota</taxon>
        <taxon>Flavobacteriia</taxon>
        <taxon>Flavobacteriales</taxon>
        <taxon>Weeksellaceae</taxon>
        <taxon>Chryseobacterium group</taxon>
        <taxon>Epilithonimonas</taxon>
    </lineage>
</organism>
<feature type="domain" description="HTH cro/C1-type" evidence="6">
    <location>
        <begin position="4"/>
        <end position="57"/>
    </location>
</feature>
<dbReference type="EMBL" id="QNUG01000001">
    <property type="protein sequence ID" value="REC73183.1"/>
    <property type="molecule type" value="Genomic_DNA"/>
</dbReference>
<name>A0A3D9D584_9FLAO</name>
<proteinExistence type="predicted"/>
<sequence length="179" mass="20032">MNKVKILREQKNLTQIELAEKSGISLRTVQRIESGSPLKGFSLSAISKALETEPENLIFEREKKINTERAKLINFSALAGLVIPFGGIIFPLILTSKTHDHENKILGKNIVSIQIILTAILSISLILIPFVQKYFSIKTPLFIYAVTIFLILKLTVVIINGIGLNKNNDLYIKLKTSFL</sequence>
<evidence type="ECO:0000259" key="6">
    <source>
        <dbReference type="PROSITE" id="PS50943"/>
    </source>
</evidence>
<dbReference type="AlphaFoldDB" id="A0A3D9D584"/>
<dbReference type="SUPFAM" id="SSF47413">
    <property type="entry name" value="lambda repressor-like DNA-binding domains"/>
    <property type="match status" value="1"/>
</dbReference>
<comment type="subcellular location">
    <subcellularLocation>
        <location evidence="1">Membrane</location>
        <topology evidence="1">Multi-pass membrane protein</topology>
    </subcellularLocation>
</comment>
<keyword evidence="8" id="KW-1185">Reference proteome</keyword>
<feature type="transmembrane region" description="Helical" evidence="5">
    <location>
        <begin position="72"/>
        <end position="94"/>
    </location>
</feature>
<feature type="transmembrane region" description="Helical" evidence="5">
    <location>
        <begin position="142"/>
        <end position="164"/>
    </location>
</feature>
<dbReference type="InterPro" id="IPR010982">
    <property type="entry name" value="Lambda_DNA-bd_dom_sf"/>
</dbReference>
<gene>
    <name evidence="7" type="ORF">DRF58_00040</name>
</gene>
<dbReference type="Pfam" id="PF01381">
    <property type="entry name" value="HTH_3"/>
    <property type="match status" value="1"/>
</dbReference>
<evidence type="ECO:0000256" key="4">
    <source>
        <dbReference type="ARBA" id="ARBA00023136"/>
    </source>
</evidence>
<dbReference type="InterPro" id="IPR001387">
    <property type="entry name" value="Cro/C1-type_HTH"/>
</dbReference>
<keyword evidence="3 5" id="KW-1133">Transmembrane helix</keyword>
<protein>
    <submittedName>
        <fullName evidence="7">XRE family transcriptional regulator</fullName>
    </submittedName>
</protein>
<accession>A0A3D9D584</accession>
<reference evidence="7 8" key="1">
    <citation type="journal article" date="2006" name="Int. J. Syst. Evol. Microbiol.">
        <title>Chryseobacterium hispanicum sp. nov., isolated from the drinking water distribution system of Sevilla, Spain.</title>
        <authorList>
            <person name="Gallego V."/>
            <person name="Garcia M.T."/>
            <person name="Ventosa A."/>
        </authorList>
    </citation>
    <scope>NUCLEOTIDE SEQUENCE [LARGE SCALE GENOMIC DNA]</scope>
    <source>
        <strain evidence="7 8">KCTC 22104</strain>
    </source>
</reference>
<evidence type="ECO:0000256" key="2">
    <source>
        <dbReference type="ARBA" id="ARBA00022692"/>
    </source>
</evidence>
<evidence type="ECO:0000313" key="8">
    <source>
        <dbReference type="Proteomes" id="UP000256326"/>
    </source>
</evidence>
<dbReference type="InterPro" id="IPR019109">
    <property type="entry name" value="MamF_MmsF"/>
</dbReference>
<keyword evidence="4 5" id="KW-0472">Membrane</keyword>
<dbReference type="RefSeq" id="WP_116031309.1">
    <property type="nucleotide sequence ID" value="NZ_JBHLVV010000067.1"/>
</dbReference>
<comment type="caution">
    <text evidence="7">The sequence shown here is derived from an EMBL/GenBank/DDBJ whole genome shotgun (WGS) entry which is preliminary data.</text>
</comment>
<dbReference type="Gene3D" id="1.10.260.40">
    <property type="entry name" value="lambda repressor-like DNA-binding domains"/>
    <property type="match status" value="1"/>
</dbReference>
<dbReference type="PROSITE" id="PS50943">
    <property type="entry name" value="HTH_CROC1"/>
    <property type="match status" value="1"/>
</dbReference>
<dbReference type="CDD" id="cd00093">
    <property type="entry name" value="HTH_XRE"/>
    <property type="match status" value="1"/>
</dbReference>
<dbReference type="Pfam" id="PF09685">
    <property type="entry name" value="MamF_MmsF"/>
    <property type="match status" value="1"/>
</dbReference>
<dbReference type="OrthoDB" id="1357763at2"/>
<evidence type="ECO:0000256" key="5">
    <source>
        <dbReference type="SAM" id="Phobius"/>
    </source>
</evidence>
<dbReference type="SMART" id="SM00530">
    <property type="entry name" value="HTH_XRE"/>
    <property type="match status" value="1"/>
</dbReference>
<feature type="transmembrane region" description="Helical" evidence="5">
    <location>
        <begin position="110"/>
        <end position="130"/>
    </location>
</feature>
<dbReference type="GO" id="GO:0003677">
    <property type="term" value="F:DNA binding"/>
    <property type="evidence" value="ECO:0007669"/>
    <property type="project" value="InterPro"/>
</dbReference>
<keyword evidence="2 5" id="KW-0812">Transmembrane</keyword>
<evidence type="ECO:0000313" key="7">
    <source>
        <dbReference type="EMBL" id="REC73183.1"/>
    </source>
</evidence>